<dbReference type="EMBL" id="JAJJMB010010578">
    <property type="protein sequence ID" value="KAI3907745.1"/>
    <property type="molecule type" value="Genomic_DNA"/>
</dbReference>
<organism evidence="1 2">
    <name type="scientific">Papaver atlanticum</name>
    <dbReference type="NCBI Taxonomy" id="357466"/>
    <lineage>
        <taxon>Eukaryota</taxon>
        <taxon>Viridiplantae</taxon>
        <taxon>Streptophyta</taxon>
        <taxon>Embryophyta</taxon>
        <taxon>Tracheophyta</taxon>
        <taxon>Spermatophyta</taxon>
        <taxon>Magnoliopsida</taxon>
        <taxon>Ranunculales</taxon>
        <taxon>Papaveraceae</taxon>
        <taxon>Papaveroideae</taxon>
        <taxon>Papaver</taxon>
    </lineage>
</organism>
<comment type="caution">
    <text evidence="1">The sequence shown here is derived from an EMBL/GenBank/DDBJ whole genome shotgun (WGS) entry which is preliminary data.</text>
</comment>
<dbReference type="AlphaFoldDB" id="A0AAD4XEP3"/>
<dbReference type="Proteomes" id="UP001202328">
    <property type="component" value="Unassembled WGS sequence"/>
</dbReference>
<gene>
    <name evidence="1" type="ORF">MKW98_008422</name>
</gene>
<reference evidence="1" key="1">
    <citation type="submission" date="2022-04" db="EMBL/GenBank/DDBJ databases">
        <title>A functionally conserved STORR gene fusion in Papaver species that diverged 16.8 million years ago.</title>
        <authorList>
            <person name="Catania T."/>
        </authorList>
    </citation>
    <scope>NUCLEOTIDE SEQUENCE</scope>
    <source>
        <strain evidence="1">S-188037</strain>
    </source>
</reference>
<keyword evidence="2" id="KW-1185">Reference proteome</keyword>
<sequence length="93" mass="10647">MVVTQGPWSKAYLVRMTKSEQVVEYTEAALILKHSKLFSGQETLFQKATERGVTEEALYIELWHACAGPLVALPREDLWRRFSLVEGQESLYS</sequence>
<evidence type="ECO:0000313" key="2">
    <source>
        <dbReference type="Proteomes" id="UP001202328"/>
    </source>
</evidence>
<evidence type="ECO:0000313" key="1">
    <source>
        <dbReference type="EMBL" id="KAI3907745.1"/>
    </source>
</evidence>
<name>A0AAD4XEP3_9MAGN</name>
<protein>
    <submittedName>
        <fullName evidence="1">Uncharacterized protein</fullName>
    </submittedName>
</protein>
<proteinExistence type="predicted"/>
<accession>A0AAD4XEP3</accession>